<evidence type="ECO:0000313" key="2">
    <source>
        <dbReference type="Proteomes" id="UP000294530"/>
    </source>
</evidence>
<gene>
    <name evidence="1" type="ORF">CCR75_000572</name>
</gene>
<reference evidence="1 2" key="1">
    <citation type="journal article" date="2021" name="Genome Biol.">
        <title>AFLAP: assembly-free linkage analysis pipeline using k-mers from genome sequencing data.</title>
        <authorList>
            <person name="Fletcher K."/>
            <person name="Zhang L."/>
            <person name="Gil J."/>
            <person name="Han R."/>
            <person name="Cavanaugh K."/>
            <person name="Michelmore R."/>
        </authorList>
    </citation>
    <scope>NUCLEOTIDE SEQUENCE [LARGE SCALE GENOMIC DNA]</scope>
    <source>
        <strain evidence="1 2">SF5</strain>
    </source>
</reference>
<protein>
    <recommendedName>
        <fullName evidence="3">START domain-containing protein</fullName>
    </recommendedName>
</protein>
<organism evidence="1 2">
    <name type="scientific">Bremia lactucae</name>
    <name type="common">Lettuce downy mildew</name>
    <dbReference type="NCBI Taxonomy" id="4779"/>
    <lineage>
        <taxon>Eukaryota</taxon>
        <taxon>Sar</taxon>
        <taxon>Stramenopiles</taxon>
        <taxon>Oomycota</taxon>
        <taxon>Peronosporomycetes</taxon>
        <taxon>Peronosporales</taxon>
        <taxon>Peronosporaceae</taxon>
        <taxon>Bremia</taxon>
    </lineage>
</organism>
<dbReference type="OrthoDB" id="97302at2759"/>
<keyword evidence="2" id="KW-1185">Reference proteome</keyword>
<dbReference type="RefSeq" id="XP_067822343.1">
    <property type="nucleotide sequence ID" value="XM_067958679.1"/>
</dbReference>
<name>A0A976IJ88_BRELC</name>
<proteinExistence type="predicted"/>
<evidence type="ECO:0000313" key="1">
    <source>
        <dbReference type="EMBL" id="TDH72844.1"/>
    </source>
</evidence>
<dbReference type="AlphaFoldDB" id="A0A976IJ88"/>
<dbReference type="GeneID" id="94344350"/>
<sequence length="401" mass="45320">MELASLDHRHDDIAAPFYSYSALIGPNDVQECDLQVLERQDPRLSPLNDRKGRPYPFTRSKTRWRKRPGNELKYLRAQITALEDLLATLSHSDSRARLLSGGKALHDHKNQLQLLEELVEESHVDRIETALAENRRLKARLSSQFQVAKALQAALDENMRFRARKVCWPSSAAASDELVFALLDEEKELQYAATDKVMDVSGLARIQHPHFSEPKLHRDASGVYIQHKEVRVLPFVVADVVRALQLSLTHGSAIGPACHCREFFMQDMFSRAVTVDNVEVPGTVPAQIRGRHFLWSVVTPKRTVINWSSFNEYDGAKHIQMVKKLWFIVEPIASGPQSSAQGCILRTIVRFTPVNAETNVRDIEEMAGVVILGYKRDSIRVVMAVRAQLANLVAMRSKCVQ</sequence>
<evidence type="ECO:0008006" key="3">
    <source>
        <dbReference type="Google" id="ProtNLM"/>
    </source>
</evidence>
<dbReference type="EMBL" id="SHOA02000001">
    <property type="protein sequence ID" value="TDH72844.1"/>
    <property type="molecule type" value="Genomic_DNA"/>
</dbReference>
<dbReference type="KEGG" id="blac:94344350"/>
<dbReference type="Proteomes" id="UP000294530">
    <property type="component" value="Unassembled WGS sequence"/>
</dbReference>
<accession>A0A976IJ88</accession>
<comment type="caution">
    <text evidence="1">The sequence shown here is derived from an EMBL/GenBank/DDBJ whole genome shotgun (WGS) entry which is preliminary data.</text>
</comment>